<proteinExistence type="predicted"/>
<evidence type="ECO:0000313" key="1">
    <source>
        <dbReference type="EMBL" id="KAK2105211.1"/>
    </source>
</evidence>
<name>A0ABQ9V7I4_SAGOE</name>
<protein>
    <submittedName>
        <fullName evidence="1">Uncharacterized protein</fullName>
    </submittedName>
</protein>
<dbReference type="EMBL" id="JASSZA010000007">
    <property type="protein sequence ID" value="KAK2105211.1"/>
    <property type="molecule type" value="Genomic_DNA"/>
</dbReference>
<sequence length="79" mass="8763">MKFAQKRVEKRNPHVVTPSIYWLQLNCCYVAQPLVAVHASRALPGRVSRCGALQTQEGRGPSTRENQSCLMGTMLTCGM</sequence>
<reference evidence="1 2" key="1">
    <citation type="submission" date="2023-05" db="EMBL/GenBank/DDBJ databases">
        <title>B98-5 Cell Line De Novo Hybrid Assembly: An Optical Mapping Approach.</title>
        <authorList>
            <person name="Kananen K."/>
            <person name="Auerbach J.A."/>
            <person name="Kautto E."/>
            <person name="Blachly J.S."/>
        </authorList>
    </citation>
    <scope>NUCLEOTIDE SEQUENCE [LARGE SCALE GENOMIC DNA]</scope>
    <source>
        <strain evidence="1">B95-8</strain>
        <tissue evidence="1">Cell line</tissue>
    </source>
</reference>
<comment type="caution">
    <text evidence="1">The sequence shown here is derived from an EMBL/GenBank/DDBJ whole genome shotgun (WGS) entry which is preliminary data.</text>
</comment>
<accession>A0ABQ9V7I4</accession>
<evidence type="ECO:0000313" key="2">
    <source>
        <dbReference type="Proteomes" id="UP001266305"/>
    </source>
</evidence>
<organism evidence="1 2">
    <name type="scientific">Saguinus oedipus</name>
    <name type="common">Cotton-top tamarin</name>
    <name type="synonym">Oedipomidas oedipus</name>
    <dbReference type="NCBI Taxonomy" id="9490"/>
    <lineage>
        <taxon>Eukaryota</taxon>
        <taxon>Metazoa</taxon>
        <taxon>Chordata</taxon>
        <taxon>Craniata</taxon>
        <taxon>Vertebrata</taxon>
        <taxon>Euteleostomi</taxon>
        <taxon>Mammalia</taxon>
        <taxon>Eutheria</taxon>
        <taxon>Euarchontoglires</taxon>
        <taxon>Primates</taxon>
        <taxon>Haplorrhini</taxon>
        <taxon>Platyrrhini</taxon>
        <taxon>Cebidae</taxon>
        <taxon>Callitrichinae</taxon>
        <taxon>Saguinus</taxon>
    </lineage>
</organism>
<gene>
    <name evidence="1" type="ORF">P7K49_014725</name>
</gene>
<keyword evidence="2" id="KW-1185">Reference proteome</keyword>
<dbReference type="Proteomes" id="UP001266305">
    <property type="component" value="Unassembled WGS sequence"/>
</dbReference>